<sequence length="118" mass="12453">MYDHIELKVKDLAKAAGFYEAVLKPLGARLCYEDANMKGFGKTKVPGLYLAKGSANKGIHIAFAASSRAAVDGFHEAGLEAGGKDNGAPGIRADYAPTYYAAFLIDPDGNNVEAVCLK</sequence>
<dbReference type="Proteomes" id="UP000006377">
    <property type="component" value="Chromosome"/>
</dbReference>
<dbReference type="Gene3D" id="3.10.180.10">
    <property type="entry name" value="2,3-Dihydroxybiphenyl 1,2-Dioxygenase, domain 1"/>
    <property type="match status" value="1"/>
</dbReference>
<dbReference type="Pfam" id="PF00903">
    <property type="entry name" value="Glyoxalase"/>
    <property type="match status" value="1"/>
</dbReference>
<dbReference type="KEGG" id="pla:Plav_1986"/>
<dbReference type="STRING" id="402881.Plav_1986"/>
<dbReference type="InterPro" id="IPR037523">
    <property type="entry name" value="VOC_core"/>
</dbReference>
<dbReference type="AlphaFoldDB" id="A7HUL7"/>
<evidence type="ECO:0000313" key="3">
    <source>
        <dbReference type="Proteomes" id="UP000006377"/>
    </source>
</evidence>
<evidence type="ECO:0000313" key="2">
    <source>
        <dbReference type="EMBL" id="ABS63600.1"/>
    </source>
</evidence>
<dbReference type="OrthoDB" id="9807407at2"/>
<name>A7HUL7_PARL1</name>
<feature type="domain" description="VOC" evidence="1">
    <location>
        <begin position="1"/>
        <end position="117"/>
    </location>
</feature>
<dbReference type="eggNOG" id="COG0346">
    <property type="taxonomic scope" value="Bacteria"/>
</dbReference>
<proteinExistence type="predicted"/>
<dbReference type="PANTHER" id="PTHR35006:SF2">
    <property type="entry name" value="GLYOXALASE FAMILY PROTEIN (AFU_ORTHOLOGUE AFUA_5G14830)"/>
    <property type="match status" value="1"/>
</dbReference>
<gene>
    <name evidence="2" type="ordered locus">Plav_1986</name>
</gene>
<dbReference type="InterPro" id="IPR004360">
    <property type="entry name" value="Glyas_Fos-R_dOase_dom"/>
</dbReference>
<evidence type="ECO:0000259" key="1">
    <source>
        <dbReference type="PROSITE" id="PS51819"/>
    </source>
</evidence>
<reference evidence="2 3" key="1">
    <citation type="journal article" date="2011" name="Stand. Genomic Sci.">
        <title>Complete genome sequence of Parvibaculum lavamentivorans type strain (DS-1(T)).</title>
        <authorList>
            <person name="Schleheck D."/>
            <person name="Weiss M."/>
            <person name="Pitluck S."/>
            <person name="Bruce D."/>
            <person name="Land M.L."/>
            <person name="Han S."/>
            <person name="Saunders E."/>
            <person name="Tapia R."/>
            <person name="Detter C."/>
            <person name="Brettin T."/>
            <person name="Han J."/>
            <person name="Woyke T."/>
            <person name="Goodwin L."/>
            <person name="Pennacchio L."/>
            <person name="Nolan M."/>
            <person name="Cook A.M."/>
            <person name="Kjelleberg S."/>
            <person name="Thomas T."/>
        </authorList>
    </citation>
    <scope>NUCLEOTIDE SEQUENCE [LARGE SCALE GENOMIC DNA]</scope>
    <source>
        <strain evidence="3">DS-1 / DSM 13023 / NCIMB 13966</strain>
    </source>
</reference>
<dbReference type="CDD" id="cd07262">
    <property type="entry name" value="VOC_like"/>
    <property type="match status" value="1"/>
</dbReference>
<dbReference type="SUPFAM" id="SSF54593">
    <property type="entry name" value="Glyoxalase/Bleomycin resistance protein/Dihydroxybiphenyl dioxygenase"/>
    <property type="match status" value="1"/>
</dbReference>
<dbReference type="HOGENOM" id="CLU_046006_6_1_5"/>
<dbReference type="RefSeq" id="WP_012110896.1">
    <property type="nucleotide sequence ID" value="NC_009719.1"/>
</dbReference>
<dbReference type="PANTHER" id="PTHR35006">
    <property type="entry name" value="GLYOXALASE FAMILY PROTEIN (AFU_ORTHOLOGUE AFUA_5G14830)"/>
    <property type="match status" value="1"/>
</dbReference>
<dbReference type="InterPro" id="IPR029068">
    <property type="entry name" value="Glyas_Bleomycin-R_OHBP_Dase"/>
</dbReference>
<keyword evidence="3" id="KW-1185">Reference proteome</keyword>
<protein>
    <recommendedName>
        <fullName evidence="1">VOC domain-containing protein</fullName>
    </recommendedName>
</protein>
<accession>A7HUL7</accession>
<dbReference type="EMBL" id="CP000774">
    <property type="protein sequence ID" value="ABS63600.1"/>
    <property type="molecule type" value="Genomic_DNA"/>
</dbReference>
<dbReference type="PROSITE" id="PS51819">
    <property type="entry name" value="VOC"/>
    <property type="match status" value="1"/>
</dbReference>
<organism evidence="2 3">
    <name type="scientific">Parvibaculum lavamentivorans (strain DS-1 / DSM 13023 / NCIMB 13966)</name>
    <dbReference type="NCBI Taxonomy" id="402881"/>
    <lineage>
        <taxon>Bacteria</taxon>
        <taxon>Pseudomonadati</taxon>
        <taxon>Pseudomonadota</taxon>
        <taxon>Alphaproteobacteria</taxon>
        <taxon>Hyphomicrobiales</taxon>
        <taxon>Parvibaculaceae</taxon>
        <taxon>Parvibaculum</taxon>
    </lineage>
</organism>